<keyword evidence="3" id="KW-1185">Reference proteome</keyword>
<feature type="non-terminal residue" evidence="2">
    <location>
        <position position="1"/>
    </location>
</feature>
<gene>
    <name evidence="2" type="ORF">MNOR_LOCUS30928</name>
</gene>
<comment type="caution">
    <text evidence="2">The sequence shown here is derived from an EMBL/GenBank/DDBJ whole genome shotgun (WGS) entry which is preliminary data.</text>
</comment>
<dbReference type="EMBL" id="CAXKWB010038756">
    <property type="protein sequence ID" value="CAL4152296.1"/>
    <property type="molecule type" value="Genomic_DNA"/>
</dbReference>
<accession>A0AAV2S2A7</accession>
<dbReference type="SUPFAM" id="SSF81631">
    <property type="entry name" value="PAP/OAS1 substrate-binding domain"/>
    <property type="match status" value="1"/>
</dbReference>
<organism evidence="2 3">
    <name type="scientific">Meganyctiphanes norvegica</name>
    <name type="common">Northern krill</name>
    <name type="synonym">Thysanopoda norvegica</name>
    <dbReference type="NCBI Taxonomy" id="48144"/>
    <lineage>
        <taxon>Eukaryota</taxon>
        <taxon>Metazoa</taxon>
        <taxon>Ecdysozoa</taxon>
        <taxon>Arthropoda</taxon>
        <taxon>Crustacea</taxon>
        <taxon>Multicrustacea</taxon>
        <taxon>Malacostraca</taxon>
        <taxon>Eumalacostraca</taxon>
        <taxon>Eucarida</taxon>
        <taxon>Euphausiacea</taxon>
        <taxon>Euphausiidae</taxon>
        <taxon>Meganyctiphanes</taxon>
    </lineage>
</organism>
<sequence>IAETSRMTTEMLKQRHDAVKELNNLLQSRVRGCRLDLVGSTISGFALKTSDVNVDIVMESGLNITYVFSAVTELVENNLKYSDVVDDLYFQTMSFTHVSTGLHFVVGAGSVSSKMTNQLLGDYASLDERVPILGIAFRRWAQLCHIDEQGKGTLPAHTFPIMVVHFLQQHRVPVLPVLPQLLQNSAEEIYLR</sequence>
<evidence type="ECO:0000313" key="3">
    <source>
        <dbReference type="Proteomes" id="UP001497623"/>
    </source>
</evidence>
<dbReference type="InterPro" id="IPR043519">
    <property type="entry name" value="NT_sf"/>
</dbReference>
<dbReference type="SUPFAM" id="SSF81301">
    <property type="entry name" value="Nucleotidyltransferase"/>
    <property type="match status" value="1"/>
</dbReference>
<dbReference type="PANTHER" id="PTHR12271">
    <property type="entry name" value="POLY A POLYMERASE CID PAP -RELATED"/>
    <property type="match status" value="1"/>
</dbReference>
<proteinExistence type="predicted"/>
<dbReference type="Gene3D" id="1.10.1410.10">
    <property type="match status" value="1"/>
</dbReference>
<dbReference type="AlphaFoldDB" id="A0AAV2S2A7"/>
<dbReference type="GO" id="GO:0050265">
    <property type="term" value="F:RNA uridylyltransferase activity"/>
    <property type="evidence" value="ECO:0007669"/>
    <property type="project" value="TreeGrafter"/>
</dbReference>
<dbReference type="Pfam" id="PF19088">
    <property type="entry name" value="TUTase"/>
    <property type="match status" value="1"/>
</dbReference>
<protein>
    <recommendedName>
        <fullName evidence="1">Terminal uridylyltransferase 4/7 nucleotidyltransferase domain-containing protein</fullName>
    </recommendedName>
</protein>
<dbReference type="GO" id="GO:0031123">
    <property type="term" value="P:RNA 3'-end processing"/>
    <property type="evidence" value="ECO:0007669"/>
    <property type="project" value="TreeGrafter"/>
</dbReference>
<reference evidence="2 3" key="1">
    <citation type="submission" date="2024-05" db="EMBL/GenBank/DDBJ databases">
        <authorList>
            <person name="Wallberg A."/>
        </authorList>
    </citation>
    <scope>NUCLEOTIDE SEQUENCE [LARGE SCALE GENOMIC DNA]</scope>
</reference>
<dbReference type="Proteomes" id="UP001497623">
    <property type="component" value="Unassembled WGS sequence"/>
</dbReference>
<feature type="domain" description="Terminal uridylyltransferase 4/7 nucleotidyltransferase" evidence="1">
    <location>
        <begin position="3"/>
        <end position="89"/>
    </location>
</feature>
<dbReference type="PANTHER" id="PTHR12271:SF66">
    <property type="entry name" value="TERMINAL URIDYLYLTRANSFERASE TAILOR"/>
    <property type="match status" value="1"/>
</dbReference>
<dbReference type="InterPro" id="IPR045100">
    <property type="entry name" value="TUT4/7_NTP_transf"/>
</dbReference>
<feature type="non-terminal residue" evidence="2">
    <location>
        <position position="192"/>
    </location>
</feature>
<evidence type="ECO:0000313" key="2">
    <source>
        <dbReference type="EMBL" id="CAL4152296.1"/>
    </source>
</evidence>
<name>A0AAV2S2A7_MEGNR</name>
<dbReference type="Gene3D" id="3.30.460.10">
    <property type="entry name" value="Beta Polymerase, domain 2"/>
    <property type="match status" value="1"/>
</dbReference>
<evidence type="ECO:0000259" key="1">
    <source>
        <dbReference type="Pfam" id="PF19088"/>
    </source>
</evidence>